<evidence type="ECO:0008006" key="4">
    <source>
        <dbReference type="Google" id="ProtNLM"/>
    </source>
</evidence>
<reference evidence="2 3" key="1">
    <citation type="submission" date="2023-08" db="EMBL/GenBank/DDBJ databases">
        <authorList>
            <person name="Folkvardsen B D."/>
            <person name="Norman A."/>
        </authorList>
    </citation>
    <scope>NUCLEOTIDE SEQUENCE [LARGE SCALE GENOMIC DNA]</scope>
    <source>
        <strain evidence="2 3">Mu0050</strain>
    </source>
</reference>
<dbReference type="InterPro" id="IPR036661">
    <property type="entry name" value="Luciferase-like_sf"/>
</dbReference>
<accession>A0ABN9NUQ6</accession>
<evidence type="ECO:0000313" key="2">
    <source>
        <dbReference type="EMBL" id="CAJ1580066.1"/>
    </source>
</evidence>
<feature type="region of interest" description="Disordered" evidence="1">
    <location>
        <begin position="190"/>
        <end position="212"/>
    </location>
</feature>
<organism evidence="2 3">
    <name type="scientific">[Mycobacterium] wendilense</name>
    <dbReference type="NCBI Taxonomy" id="3064284"/>
    <lineage>
        <taxon>Bacteria</taxon>
        <taxon>Bacillati</taxon>
        <taxon>Actinomycetota</taxon>
        <taxon>Actinomycetes</taxon>
        <taxon>Mycobacteriales</taxon>
        <taxon>Mycobacteriaceae</taxon>
        <taxon>Mycolicibacter</taxon>
    </lineage>
</organism>
<evidence type="ECO:0000313" key="3">
    <source>
        <dbReference type="Proteomes" id="UP001190466"/>
    </source>
</evidence>
<dbReference type="SUPFAM" id="SSF51679">
    <property type="entry name" value="Bacterial luciferase-like"/>
    <property type="match status" value="1"/>
</dbReference>
<proteinExistence type="predicted"/>
<evidence type="ECO:0000256" key="1">
    <source>
        <dbReference type="SAM" id="MobiDB-lite"/>
    </source>
</evidence>
<dbReference type="RefSeq" id="WP_316514509.1">
    <property type="nucleotide sequence ID" value="NZ_OY726395.1"/>
</dbReference>
<keyword evidence="3" id="KW-1185">Reference proteome</keyword>
<name>A0ABN9NUQ6_9MYCO</name>
<sequence>MKDPMMVMDNLLAVSVWADLRRGVDQLSLLTSIGARVGLESILFAEDGPLAPTSADAARLGEEFGSPLPVVRRSWRSGESPTSADHLPAWAGRDLFAAVAGRQYRSVDVAVSVGRTDAEAKARAAGDPLFQDLAGDLDDALVGRLEDVQEKVARLAAGGIRQLCCILPQGDLVDHLAQLSSIAVGTLETHYPGSPRSADPLPPAGWGGPAQS</sequence>
<gene>
    <name evidence="2" type="ORF">MU0050_000827</name>
</gene>
<dbReference type="Proteomes" id="UP001190466">
    <property type="component" value="Chromosome"/>
</dbReference>
<protein>
    <recommendedName>
        <fullName evidence="4">Luciferase-like domain-containing protein</fullName>
    </recommendedName>
</protein>
<dbReference type="EMBL" id="OY726395">
    <property type="protein sequence ID" value="CAJ1580066.1"/>
    <property type="molecule type" value="Genomic_DNA"/>
</dbReference>